<dbReference type="PANTHER" id="PTHR21143">
    <property type="entry name" value="INVERTEBRATE GUSTATORY RECEPTOR"/>
    <property type="match status" value="1"/>
</dbReference>
<dbReference type="GO" id="GO:0043025">
    <property type="term" value="C:neuronal cell body"/>
    <property type="evidence" value="ECO:0007669"/>
    <property type="project" value="TreeGrafter"/>
</dbReference>
<dbReference type="GO" id="GO:0050909">
    <property type="term" value="P:sensory perception of taste"/>
    <property type="evidence" value="ECO:0007669"/>
    <property type="project" value="InterPro"/>
</dbReference>
<accession>A0AAW1MDD7</accession>
<keyword evidence="11" id="KW-1185">Reference proteome</keyword>
<dbReference type="Proteomes" id="UP001458880">
    <property type="component" value="Unassembled WGS sequence"/>
</dbReference>
<keyword evidence="6 10" id="KW-0675">Receptor</keyword>
<keyword evidence="3 8" id="KW-0812">Transmembrane</keyword>
<evidence type="ECO:0000256" key="2">
    <source>
        <dbReference type="ARBA" id="ARBA00022475"/>
    </source>
</evidence>
<evidence type="ECO:0000313" key="10">
    <source>
        <dbReference type="EMBL" id="KAK9744332.1"/>
    </source>
</evidence>
<keyword evidence="4 8" id="KW-1133">Transmembrane helix</keyword>
<feature type="transmembrane region" description="Helical" evidence="8">
    <location>
        <begin position="94"/>
        <end position="113"/>
    </location>
</feature>
<dbReference type="Pfam" id="PF08395">
    <property type="entry name" value="7tm_7"/>
    <property type="match status" value="1"/>
</dbReference>
<dbReference type="GO" id="GO:0030425">
    <property type="term" value="C:dendrite"/>
    <property type="evidence" value="ECO:0007669"/>
    <property type="project" value="TreeGrafter"/>
</dbReference>
<keyword evidence="2" id="KW-1003">Cell membrane</keyword>
<gene>
    <name evidence="10" type="ORF">QE152_g7963</name>
</gene>
<dbReference type="GO" id="GO:0007635">
    <property type="term" value="P:chemosensory behavior"/>
    <property type="evidence" value="ECO:0007669"/>
    <property type="project" value="TreeGrafter"/>
</dbReference>
<evidence type="ECO:0000256" key="4">
    <source>
        <dbReference type="ARBA" id="ARBA00022989"/>
    </source>
</evidence>
<keyword evidence="9" id="KW-0732">Signal</keyword>
<dbReference type="AlphaFoldDB" id="A0AAW1MDD7"/>
<dbReference type="GO" id="GO:0007165">
    <property type="term" value="P:signal transduction"/>
    <property type="evidence" value="ECO:0007669"/>
    <property type="project" value="UniProtKB-KW"/>
</dbReference>
<evidence type="ECO:0000256" key="6">
    <source>
        <dbReference type="ARBA" id="ARBA00023170"/>
    </source>
</evidence>
<evidence type="ECO:0000256" key="9">
    <source>
        <dbReference type="SAM" id="SignalP"/>
    </source>
</evidence>
<evidence type="ECO:0000313" key="11">
    <source>
        <dbReference type="Proteomes" id="UP001458880"/>
    </source>
</evidence>
<organism evidence="10 11">
    <name type="scientific">Popillia japonica</name>
    <name type="common">Japanese beetle</name>
    <dbReference type="NCBI Taxonomy" id="7064"/>
    <lineage>
        <taxon>Eukaryota</taxon>
        <taxon>Metazoa</taxon>
        <taxon>Ecdysozoa</taxon>
        <taxon>Arthropoda</taxon>
        <taxon>Hexapoda</taxon>
        <taxon>Insecta</taxon>
        <taxon>Pterygota</taxon>
        <taxon>Neoptera</taxon>
        <taxon>Endopterygota</taxon>
        <taxon>Coleoptera</taxon>
        <taxon>Polyphaga</taxon>
        <taxon>Scarabaeiformia</taxon>
        <taxon>Scarabaeidae</taxon>
        <taxon>Rutelinae</taxon>
        <taxon>Popillia</taxon>
    </lineage>
</organism>
<sequence>MIANILKVTRMISSCTLLATCIMLVSDCQAITKQMKKTSVISFKILLENPQIDIPKKDLKINLINEALYTVALQSAQNKLVFTAAGFFTIDYTMLYNMVATIIAYIVIIIQLTNTPSQ</sequence>
<evidence type="ECO:0000256" key="8">
    <source>
        <dbReference type="SAM" id="Phobius"/>
    </source>
</evidence>
<dbReference type="GO" id="GO:0005886">
    <property type="term" value="C:plasma membrane"/>
    <property type="evidence" value="ECO:0007669"/>
    <property type="project" value="UniProtKB-SubCell"/>
</dbReference>
<keyword evidence="7" id="KW-0807">Transducer</keyword>
<dbReference type="EMBL" id="JASPKY010000060">
    <property type="protein sequence ID" value="KAK9744332.1"/>
    <property type="molecule type" value="Genomic_DNA"/>
</dbReference>
<feature type="signal peptide" evidence="9">
    <location>
        <begin position="1"/>
        <end position="30"/>
    </location>
</feature>
<evidence type="ECO:0000256" key="5">
    <source>
        <dbReference type="ARBA" id="ARBA00023136"/>
    </source>
</evidence>
<proteinExistence type="predicted"/>
<feature type="chain" id="PRO_5043732696" evidence="9">
    <location>
        <begin position="31"/>
        <end position="118"/>
    </location>
</feature>
<comment type="caution">
    <text evidence="10">The sequence shown here is derived from an EMBL/GenBank/DDBJ whole genome shotgun (WGS) entry which is preliminary data.</text>
</comment>
<dbReference type="PANTHER" id="PTHR21143:SF104">
    <property type="entry name" value="GUSTATORY RECEPTOR 8A-RELATED"/>
    <property type="match status" value="1"/>
</dbReference>
<evidence type="ECO:0000256" key="7">
    <source>
        <dbReference type="ARBA" id="ARBA00023224"/>
    </source>
</evidence>
<evidence type="ECO:0000256" key="1">
    <source>
        <dbReference type="ARBA" id="ARBA00004651"/>
    </source>
</evidence>
<dbReference type="GO" id="GO:0008049">
    <property type="term" value="P:male courtship behavior"/>
    <property type="evidence" value="ECO:0007669"/>
    <property type="project" value="TreeGrafter"/>
</dbReference>
<comment type="subcellular location">
    <subcellularLocation>
        <location evidence="1">Cell membrane</location>
        <topology evidence="1">Multi-pass membrane protein</topology>
    </subcellularLocation>
</comment>
<dbReference type="InterPro" id="IPR013604">
    <property type="entry name" value="7TM_chemorcpt"/>
</dbReference>
<name>A0AAW1MDD7_POPJA</name>
<protein>
    <submittedName>
        <fullName evidence="10">7tm Chemosensory receptor</fullName>
    </submittedName>
</protein>
<evidence type="ECO:0000256" key="3">
    <source>
        <dbReference type="ARBA" id="ARBA00022692"/>
    </source>
</evidence>
<reference evidence="10 11" key="1">
    <citation type="journal article" date="2024" name="BMC Genomics">
        <title>De novo assembly and annotation of Popillia japonica's genome with initial clues to its potential as an invasive pest.</title>
        <authorList>
            <person name="Cucini C."/>
            <person name="Boschi S."/>
            <person name="Funari R."/>
            <person name="Cardaioli E."/>
            <person name="Iannotti N."/>
            <person name="Marturano G."/>
            <person name="Paoli F."/>
            <person name="Bruttini M."/>
            <person name="Carapelli A."/>
            <person name="Frati F."/>
            <person name="Nardi F."/>
        </authorList>
    </citation>
    <scope>NUCLEOTIDE SEQUENCE [LARGE SCALE GENOMIC DNA]</scope>
    <source>
        <strain evidence="10">DMR45628</strain>
    </source>
</reference>
<keyword evidence="5 8" id="KW-0472">Membrane</keyword>
<dbReference type="GO" id="GO:0030424">
    <property type="term" value="C:axon"/>
    <property type="evidence" value="ECO:0007669"/>
    <property type="project" value="TreeGrafter"/>
</dbReference>